<dbReference type="RefSeq" id="WP_166062363.1">
    <property type="nucleotide sequence ID" value="NZ_CP049889.1"/>
</dbReference>
<proteinExistence type="predicted"/>
<dbReference type="InterPro" id="IPR015867">
    <property type="entry name" value="N-reg_PII/ATP_PRibTrfase_C"/>
</dbReference>
<organism evidence="1 2">
    <name type="scientific">Jeotgalibaca porci</name>
    <dbReference type="NCBI Taxonomy" id="1868793"/>
    <lineage>
        <taxon>Bacteria</taxon>
        <taxon>Bacillati</taxon>
        <taxon>Bacillota</taxon>
        <taxon>Bacilli</taxon>
        <taxon>Lactobacillales</taxon>
        <taxon>Carnobacteriaceae</taxon>
        <taxon>Jeotgalibaca</taxon>
    </lineage>
</organism>
<protein>
    <recommendedName>
        <fullName evidence="3">P-II family nitrogen regulator</fullName>
    </recommendedName>
</protein>
<dbReference type="SMART" id="SM00938">
    <property type="entry name" value="P-II"/>
    <property type="match status" value="1"/>
</dbReference>
<dbReference type="GO" id="GO:0006808">
    <property type="term" value="P:regulation of nitrogen utilization"/>
    <property type="evidence" value="ECO:0007669"/>
    <property type="project" value="InterPro"/>
</dbReference>
<dbReference type="GO" id="GO:0030234">
    <property type="term" value="F:enzyme regulator activity"/>
    <property type="evidence" value="ECO:0007669"/>
    <property type="project" value="InterPro"/>
</dbReference>
<keyword evidence="2" id="KW-1185">Reference proteome</keyword>
<dbReference type="Gene3D" id="3.30.70.120">
    <property type="match status" value="2"/>
</dbReference>
<gene>
    <name evidence="1" type="ORF">G7058_04105</name>
</gene>
<dbReference type="InterPro" id="IPR011322">
    <property type="entry name" value="N-reg_PII-like_a/b"/>
</dbReference>
<sequence length="219" mass="23840">MTNQTYYDLIVVIVNLGKASRVLAEAKKIGITGGTISLAHGTVNSSLLRKLGLSEIRKEVLLMVSQRKHTVLTINHITDTFHLEEPNRGIIFSTPLSTVVGTHNQLSDLHDTDPVSDPTHEMFVTIVPEGDGDTVVEVVRQGGGAGGTIIPAYGAFAETVTRVFGIEINSEKDIVINLVDKQAANQIEEELTRNIQFQDSDSGIMFSVDAQNVRGIYIK</sequence>
<accession>A0A6G7WGD5</accession>
<dbReference type="InterPro" id="IPR002187">
    <property type="entry name" value="N-reg_PII"/>
</dbReference>
<evidence type="ECO:0000313" key="1">
    <source>
        <dbReference type="EMBL" id="QIK51310.1"/>
    </source>
</evidence>
<dbReference type="EMBL" id="CP049889">
    <property type="protein sequence ID" value="QIK51310.1"/>
    <property type="molecule type" value="Genomic_DNA"/>
</dbReference>
<dbReference type="AlphaFoldDB" id="A0A6G7WGD5"/>
<dbReference type="KEGG" id="jpo:G7058_04105"/>
<dbReference type="GeneID" id="94552449"/>
<dbReference type="Proteomes" id="UP000501830">
    <property type="component" value="Chromosome"/>
</dbReference>
<name>A0A6G7WGD5_9LACT</name>
<dbReference type="SUPFAM" id="SSF54913">
    <property type="entry name" value="GlnB-like"/>
    <property type="match status" value="2"/>
</dbReference>
<reference evidence="1 2" key="1">
    <citation type="journal article" date="2017" name="Int. J. Syst. Evol. Microbiol.">
        <title>Jeotgalibaca porci sp. nov. and Jeotgalibaca arthritidis sp. nov., isolated from pigs, and emended description of the genus Jeotgalibaca.</title>
        <authorList>
            <person name="Zamora L."/>
            <person name="Perez-Sancho M."/>
            <person name="Dominguez L."/>
            <person name="Fernandez-Garayzabal J.F."/>
            <person name="Vela A.I."/>
        </authorList>
    </citation>
    <scope>NUCLEOTIDE SEQUENCE [LARGE SCALE GENOMIC DNA]</scope>
    <source>
        <strain evidence="1 2">CCUG 69148</strain>
    </source>
</reference>
<evidence type="ECO:0008006" key="3">
    <source>
        <dbReference type="Google" id="ProtNLM"/>
    </source>
</evidence>
<dbReference type="PROSITE" id="PS51343">
    <property type="entry name" value="PII_GLNB_DOM"/>
    <property type="match status" value="1"/>
</dbReference>
<evidence type="ECO:0000313" key="2">
    <source>
        <dbReference type="Proteomes" id="UP000501830"/>
    </source>
</evidence>